<gene>
    <name evidence="1" type="ORF">C4A77_00965</name>
</gene>
<organism evidence="1 2">
    <name type="scientific">Brevibacillus laterosporus</name>
    <name type="common">Bacillus laterosporus</name>
    <dbReference type="NCBI Taxonomy" id="1465"/>
    <lineage>
        <taxon>Bacteria</taxon>
        <taxon>Bacillati</taxon>
        <taxon>Bacillota</taxon>
        <taxon>Bacilli</taxon>
        <taxon>Bacillales</taxon>
        <taxon>Paenibacillaceae</taxon>
        <taxon>Brevibacillus</taxon>
    </lineage>
</organism>
<dbReference type="EMBL" id="PRKQ01000001">
    <property type="protein sequence ID" value="PPB12988.1"/>
    <property type="molecule type" value="Genomic_DNA"/>
</dbReference>
<accession>A0AAP8U763</accession>
<dbReference type="RefSeq" id="WP_104030389.1">
    <property type="nucleotide sequence ID" value="NZ_PRKQ01000001.1"/>
</dbReference>
<dbReference type="AlphaFoldDB" id="A0AAP8U763"/>
<name>A0AAP8U763_BRELA</name>
<proteinExistence type="predicted"/>
<sequence>MFKQVYGFDPDVFKVGQAVKIKDSESMDRKGISCFDPDETEHFKKNISGNYLIFYVEVLHLKLIDSKGEKMNVPIRHLQVKIHE</sequence>
<evidence type="ECO:0000313" key="2">
    <source>
        <dbReference type="Proteomes" id="UP000239759"/>
    </source>
</evidence>
<evidence type="ECO:0000313" key="1">
    <source>
        <dbReference type="EMBL" id="PPB12988.1"/>
    </source>
</evidence>
<reference evidence="1 2" key="1">
    <citation type="submission" date="2018-02" db="EMBL/GenBank/DDBJ databases">
        <title>Comparative analysis of genomes of three Brevibacillus laterosporus strains producers of potent antimicrobials isolated from silage.</title>
        <authorList>
            <person name="Kojic M."/>
            <person name="Miljkovic M."/>
            <person name="Studholme D."/>
            <person name="Filipic B."/>
        </authorList>
    </citation>
    <scope>NUCLEOTIDE SEQUENCE [LARGE SCALE GENOMIC DNA]</scope>
    <source>
        <strain evidence="1 2">BGSP11</strain>
    </source>
</reference>
<dbReference type="Proteomes" id="UP000239759">
    <property type="component" value="Unassembled WGS sequence"/>
</dbReference>
<comment type="caution">
    <text evidence="1">The sequence shown here is derived from an EMBL/GenBank/DDBJ whole genome shotgun (WGS) entry which is preliminary data.</text>
</comment>
<protein>
    <submittedName>
        <fullName evidence="1">Uncharacterized protein</fullName>
    </submittedName>
</protein>